<sequence>MNIKLYRIIFSITIISLGFIACEKTESKIMKDNRMDNQHMNKSELATFGSGCFWCTEAIFERVKGVQKVVSGYSGGVTDNPTYEEVCTGKTGHAECTQIYYDPTVITYDELLEIFWKTHDPTTLNRQGNDVGTQYRSVIFYHNQEQKQKAEYYKSKLEEEKVWDKPIVTEIVEFKKFYPAEDYHQNYYDNNSNQGYCAFVITPKVEKFEKIFKDKIKK</sequence>
<dbReference type="SUPFAM" id="SSF55068">
    <property type="entry name" value="Peptide methionine sulfoxide reductase"/>
    <property type="match status" value="1"/>
</dbReference>
<dbReference type="PANTHER" id="PTHR43774:SF1">
    <property type="entry name" value="PEPTIDE METHIONINE SULFOXIDE REDUCTASE MSRA 2"/>
    <property type="match status" value="1"/>
</dbReference>
<evidence type="ECO:0000313" key="6">
    <source>
        <dbReference type="EMBL" id="HFI92478.1"/>
    </source>
</evidence>
<reference evidence="6" key="1">
    <citation type="journal article" date="2020" name="mSystems">
        <title>Genome- and Community-Level Interaction Insights into Carbon Utilization and Element Cycling Functions of Hydrothermarchaeota in Hydrothermal Sediment.</title>
        <authorList>
            <person name="Zhou Z."/>
            <person name="Liu Y."/>
            <person name="Xu W."/>
            <person name="Pan J."/>
            <person name="Luo Z.H."/>
            <person name="Li M."/>
        </authorList>
    </citation>
    <scope>NUCLEOTIDE SEQUENCE [LARGE SCALE GENOMIC DNA]</scope>
    <source>
        <strain evidence="6">SpSt-479</strain>
    </source>
</reference>
<dbReference type="AlphaFoldDB" id="A0A7V3E8J4"/>
<name>A0A7V3E8J4_9BACT</name>
<protein>
    <recommendedName>
        <fullName evidence="4">Peptide methionine sulfoxide reductase MsrA</fullName>
        <shortName evidence="4">Protein-methionine-S-oxide reductase</shortName>
        <ecNumber evidence="4">1.8.4.11</ecNumber>
    </recommendedName>
    <alternativeName>
        <fullName evidence="4">Peptide-methionine (S)-S-oxide reductase</fullName>
        <shortName evidence="4">Peptide Met(O) reductase</shortName>
    </alternativeName>
</protein>
<dbReference type="EC" id="1.8.4.11" evidence="4"/>
<keyword evidence="1 4" id="KW-0560">Oxidoreductase</keyword>
<dbReference type="InterPro" id="IPR002569">
    <property type="entry name" value="Met_Sox_Rdtase_MsrA_dom"/>
</dbReference>
<dbReference type="PROSITE" id="PS51257">
    <property type="entry name" value="PROKAR_LIPOPROTEIN"/>
    <property type="match status" value="1"/>
</dbReference>
<dbReference type="EMBL" id="DSUJ01000011">
    <property type="protein sequence ID" value="HFI92478.1"/>
    <property type="molecule type" value="Genomic_DNA"/>
</dbReference>
<dbReference type="NCBIfam" id="TIGR00401">
    <property type="entry name" value="msrA"/>
    <property type="match status" value="1"/>
</dbReference>
<evidence type="ECO:0000256" key="3">
    <source>
        <dbReference type="ARBA" id="ARBA00048782"/>
    </source>
</evidence>
<evidence type="ECO:0000259" key="5">
    <source>
        <dbReference type="Pfam" id="PF01625"/>
    </source>
</evidence>
<evidence type="ECO:0000256" key="4">
    <source>
        <dbReference type="HAMAP-Rule" id="MF_01401"/>
    </source>
</evidence>
<dbReference type="Gene3D" id="3.30.1060.10">
    <property type="entry name" value="Peptide methionine sulphoxide reductase MsrA"/>
    <property type="match status" value="1"/>
</dbReference>
<dbReference type="PANTHER" id="PTHR43774">
    <property type="entry name" value="PEPTIDE METHIONINE SULFOXIDE REDUCTASE"/>
    <property type="match status" value="1"/>
</dbReference>
<dbReference type="HAMAP" id="MF_01401">
    <property type="entry name" value="MsrA"/>
    <property type="match status" value="1"/>
</dbReference>
<organism evidence="6">
    <name type="scientific">Ignavibacterium album</name>
    <dbReference type="NCBI Taxonomy" id="591197"/>
    <lineage>
        <taxon>Bacteria</taxon>
        <taxon>Pseudomonadati</taxon>
        <taxon>Ignavibacteriota</taxon>
        <taxon>Ignavibacteria</taxon>
        <taxon>Ignavibacteriales</taxon>
        <taxon>Ignavibacteriaceae</taxon>
        <taxon>Ignavibacterium</taxon>
    </lineage>
</organism>
<evidence type="ECO:0000256" key="1">
    <source>
        <dbReference type="ARBA" id="ARBA00023002"/>
    </source>
</evidence>
<gene>
    <name evidence="4 6" type="primary">msrA</name>
    <name evidence="6" type="ORF">ENS31_13255</name>
</gene>
<comment type="catalytic activity">
    <reaction evidence="2 4">
        <text>L-methionyl-[protein] + [thioredoxin]-disulfide + H2O = L-methionyl-(S)-S-oxide-[protein] + [thioredoxin]-dithiol</text>
        <dbReference type="Rhea" id="RHEA:14217"/>
        <dbReference type="Rhea" id="RHEA-COMP:10698"/>
        <dbReference type="Rhea" id="RHEA-COMP:10700"/>
        <dbReference type="Rhea" id="RHEA-COMP:12313"/>
        <dbReference type="Rhea" id="RHEA-COMP:12315"/>
        <dbReference type="ChEBI" id="CHEBI:15377"/>
        <dbReference type="ChEBI" id="CHEBI:16044"/>
        <dbReference type="ChEBI" id="CHEBI:29950"/>
        <dbReference type="ChEBI" id="CHEBI:44120"/>
        <dbReference type="ChEBI" id="CHEBI:50058"/>
        <dbReference type="EC" id="1.8.4.11"/>
    </reaction>
</comment>
<dbReference type="InterPro" id="IPR036509">
    <property type="entry name" value="Met_Sox_Rdtase_MsrA_sf"/>
</dbReference>
<dbReference type="GO" id="GO:0008113">
    <property type="term" value="F:peptide-methionine (S)-S-oxide reductase activity"/>
    <property type="evidence" value="ECO:0007669"/>
    <property type="project" value="UniProtKB-UniRule"/>
</dbReference>
<evidence type="ECO:0000256" key="2">
    <source>
        <dbReference type="ARBA" id="ARBA00047806"/>
    </source>
</evidence>
<comment type="caution">
    <text evidence="6">The sequence shown here is derived from an EMBL/GenBank/DDBJ whole genome shotgun (WGS) entry which is preliminary data.</text>
</comment>
<proteinExistence type="inferred from homology"/>
<feature type="domain" description="Peptide methionine sulphoxide reductase MsrA" evidence="5">
    <location>
        <begin position="46"/>
        <end position="197"/>
    </location>
</feature>
<comment type="similarity">
    <text evidence="4">Belongs to the MsrA Met sulfoxide reductase family.</text>
</comment>
<comment type="catalytic activity">
    <reaction evidence="3 4">
        <text>[thioredoxin]-disulfide + L-methionine + H2O = L-methionine (S)-S-oxide + [thioredoxin]-dithiol</text>
        <dbReference type="Rhea" id="RHEA:19993"/>
        <dbReference type="Rhea" id="RHEA-COMP:10698"/>
        <dbReference type="Rhea" id="RHEA-COMP:10700"/>
        <dbReference type="ChEBI" id="CHEBI:15377"/>
        <dbReference type="ChEBI" id="CHEBI:29950"/>
        <dbReference type="ChEBI" id="CHEBI:50058"/>
        <dbReference type="ChEBI" id="CHEBI:57844"/>
        <dbReference type="ChEBI" id="CHEBI:58772"/>
        <dbReference type="EC" id="1.8.4.11"/>
    </reaction>
</comment>
<accession>A0A7V3E8J4</accession>
<dbReference type="Pfam" id="PF01625">
    <property type="entry name" value="PMSR"/>
    <property type="match status" value="1"/>
</dbReference>
<comment type="function">
    <text evidence="4">Has an important function as a repair enzyme for proteins that have been inactivated by oxidation. Catalyzes the reversible oxidation-reduction of methionine sulfoxide in proteins to methionine.</text>
</comment>
<feature type="active site" evidence="4">
    <location>
        <position position="52"/>
    </location>
</feature>